<evidence type="ECO:0000256" key="3">
    <source>
        <dbReference type="ARBA" id="ARBA00022833"/>
    </source>
</evidence>
<keyword evidence="7" id="KW-1185">Reference proteome</keyword>
<dbReference type="STRING" id="658167.SAMN04488135_107191"/>
<dbReference type="Pfam" id="PF00107">
    <property type="entry name" value="ADH_zinc_N"/>
    <property type="match status" value="1"/>
</dbReference>
<keyword evidence="2" id="KW-0479">Metal-binding</keyword>
<reference evidence="6 7" key="1">
    <citation type="submission" date="2016-11" db="EMBL/GenBank/DDBJ databases">
        <authorList>
            <person name="Jaros S."/>
            <person name="Januszkiewicz K."/>
            <person name="Wedrychowicz H."/>
        </authorList>
    </citation>
    <scope>NUCLEOTIDE SEQUENCE [LARGE SCALE GENOMIC DNA]</scope>
    <source>
        <strain evidence="6 7">CGMCC 1.10190</strain>
    </source>
</reference>
<proteinExistence type="predicted"/>
<dbReference type="RefSeq" id="WP_073104108.1">
    <property type="nucleotide sequence ID" value="NZ_FQXE01000007.1"/>
</dbReference>
<dbReference type="SUPFAM" id="SSF50129">
    <property type="entry name" value="GroES-like"/>
    <property type="match status" value="1"/>
</dbReference>
<evidence type="ECO:0000256" key="4">
    <source>
        <dbReference type="ARBA" id="ARBA00023027"/>
    </source>
</evidence>
<comment type="cofactor">
    <cofactor evidence="1">
        <name>Zn(2+)</name>
        <dbReference type="ChEBI" id="CHEBI:29105"/>
    </cofactor>
</comment>
<dbReference type="InterPro" id="IPR036291">
    <property type="entry name" value="NAD(P)-bd_dom_sf"/>
</dbReference>
<evidence type="ECO:0000313" key="7">
    <source>
        <dbReference type="Proteomes" id="UP000184226"/>
    </source>
</evidence>
<dbReference type="GO" id="GO:0046294">
    <property type="term" value="P:formaldehyde catabolic process"/>
    <property type="evidence" value="ECO:0007669"/>
    <property type="project" value="TreeGrafter"/>
</dbReference>
<dbReference type="Gene3D" id="3.90.180.10">
    <property type="entry name" value="Medium-chain alcohol dehydrogenases, catalytic domain"/>
    <property type="match status" value="1"/>
</dbReference>
<dbReference type="FunFam" id="3.40.50.720:FF:000003">
    <property type="entry name" value="S-(hydroxymethyl)glutathione dehydrogenase"/>
    <property type="match status" value="1"/>
</dbReference>
<dbReference type="AlphaFoldDB" id="A0A1M5XWN6"/>
<dbReference type="InterPro" id="IPR020843">
    <property type="entry name" value="ER"/>
</dbReference>
<name>A0A1M5XWN6_9BURK</name>
<dbReference type="EMBL" id="FQXE01000007">
    <property type="protein sequence ID" value="SHI04241.1"/>
    <property type="molecule type" value="Genomic_DNA"/>
</dbReference>
<dbReference type="Gene3D" id="3.40.50.720">
    <property type="entry name" value="NAD(P)-binding Rossmann-like Domain"/>
    <property type="match status" value="1"/>
</dbReference>
<dbReference type="PANTHER" id="PTHR43880:SF12">
    <property type="entry name" value="ALCOHOL DEHYDROGENASE CLASS-3"/>
    <property type="match status" value="1"/>
</dbReference>
<evidence type="ECO:0000259" key="5">
    <source>
        <dbReference type="SMART" id="SM00829"/>
    </source>
</evidence>
<dbReference type="InterPro" id="IPR013154">
    <property type="entry name" value="ADH-like_N"/>
</dbReference>
<evidence type="ECO:0000256" key="1">
    <source>
        <dbReference type="ARBA" id="ARBA00001947"/>
    </source>
</evidence>
<dbReference type="InterPro" id="IPR013149">
    <property type="entry name" value="ADH-like_C"/>
</dbReference>
<dbReference type="Proteomes" id="UP000184226">
    <property type="component" value="Unassembled WGS sequence"/>
</dbReference>
<keyword evidence="3" id="KW-0862">Zinc</keyword>
<evidence type="ECO:0000256" key="2">
    <source>
        <dbReference type="ARBA" id="ARBA00022723"/>
    </source>
</evidence>
<evidence type="ECO:0000313" key="6">
    <source>
        <dbReference type="EMBL" id="SHI04241.1"/>
    </source>
</evidence>
<dbReference type="SMART" id="SM00829">
    <property type="entry name" value="PKS_ER"/>
    <property type="match status" value="1"/>
</dbReference>
<dbReference type="GO" id="GO:0005829">
    <property type="term" value="C:cytosol"/>
    <property type="evidence" value="ECO:0007669"/>
    <property type="project" value="TreeGrafter"/>
</dbReference>
<dbReference type="GO" id="GO:0051903">
    <property type="term" value="F:S-(hydroxymethyl)glutathione dehydrogenase [NAD(P)+] activity"/>
    <property type="evidence" value="ECO:0007669"/>
    <property type="project" value="TreeGrafter"/>
</dbReference>
<sequence length="374" mass="38965">MKIRAALLREVGMAAPYAESRPLRITEVELDPPGFGEVLIKIKAAGLCHSDLSVINGDRPRGVPIVLGHESSAEVVQVGGGVSDLQPGDHVVMVFVPACGCCNPCMQARPALCEPGAAANTQGTLLGGARRLHIGDEYLNHHTGVSCFADHAVVSRRSCVKVLADITHREAALFGCAVLTGAGAVINRARIRVGDTAAIVGLGGVGLSALLAAVAGGARRVVAVDLSDEKLALATQLGATHAVNPRHVKSDADLYEMAGGQVDYGFDMAGAVPAFETAYKLTRRGGVTITSGLPNPKSSFSLSLSQLVGEEREIRGSYLGSGVPAIDIGRYIDLYKAGRLPVDRLLGKSFSLDQVNEGFDHLASGGSLRDAIVF</sequence>
<dbReference type="GO" id="GO:0008270">
    <property type="term" value="F:zinc ion binding"/>
    <property type="evidence" value="ECO:0007669"/>
    <property type="project" value="TreeGrafter"/>
</dbReference>
<dbReference type="InterPro" id="IPR011032">
    <property type="entry name" value="GroES-like_sf"/>
</dbReference>
<dbReference type="SUPFAM" id="SSF51735">
    <property type="entry name" value="NAD(P)-binding Rossmann-fold domains"/>
    <property type="match status" value="1"/>
</dbReference>
<dbReference type="OrthoDB" id="9770544at2"/>
<gene>
    <name evidence="6" type="ORF">SAMN04488135_107191</name>
</gene>
<feature type="domain" description="Enoyl reductase (ER)" evidence="5">
    <location>
        <begin position="18"/>
        <end position="368"/>
    </location>
</feature>
<keyword evidence="4" id="KW-0520">NAD</keyword>
<protein>
    <submittedName>
        <fullName evidence="6">Alcohol dehydrogenase</fullName>
    </submittedName>
</protein>
<dbReference type="Pfam" id="PF08240">
    <property type="entry name" value="ADH_N"/>
    <property type="match status" value="1"/>
</dbReference>
<accession>A0A1M5XWN6</accession>
<dbReference type="CDD" id="cd08281">
    <property type="entry name" value="liver_ADH_like1"/>
    <property type="match status" value="1"/>
</dbReference>
<organism evidence="6 7">
    <name type="scientific">Pollutimonas bauzanensis</name>
    <dbReference type="NCBI Taxonomy" id="658167"/>
    <lineage>
        <taxon>Bacteria</taxon>
        <taxon>Pseudomonadati</taxon>
        <taxon>Pseudomonadota</taxon>
        <taxon>Betaproteobacteria</taxon>
        <taxon>Burkholderiales</taxon>
        <taxon>Alcaligenaceae</taxon>
        <taxon>Pollutimonas</taxon>
    </lineage>
</organism>
<dbReference type="PANTHER" id="PTHR43880">
    <property type="entry name" value="ALCOHOL DEHYDROGENASE"/>
    <property type="match status" value="1"/>
</dbReference>